<evidence type="ECO:0000259" key="7">
    <source>
        <dbReference type="SMART" id="SM00704"/>
    </source>
</evidence>
<keyword evidence="6" id="KW-1133">Transmembrane helix</keyword>
<dbReference type="GO" id="GO:0010506">
    <property type="term" value="P:regulation of autophagy"/>
    <property type="evidence" value="ECO:0007669"/>
    <property type="project" value="InterPro"/>
</dbReference>
<feature type="transmembrane region" description="Helical" evidence="6">
    <location>
        <begin position="106"/>
        <end position="124"/>
    </location>
</feature>
<dbReference type="eggNOG" id="ENOG502SU6G">
    <property type="taxonomic scope" value="Eukaryota"/>
</dbReference>
<protein>
    <recommendedName>
        <fullName evidence="7">Iron-binding zinc finger CDGSH type domain-containing protein</fullName>
    </recommendedName>
</protein>
<dbReference type="GeneID" id="3500773"/>
<comment type="caution">
    <text evidence="8">The sequence shown here is derived from an EMBL/GenBank/DDBJ whole genome shotgun (WGS) entry which is preliminary data.</text>
</comment>
<evidence type="ECO:0000313" key="9">
    <source>
        <dbReference type="Proteomes" id="UP000001949"/>
    </source>
</evidence>
<evidence type="ECO:0000256" key="1">
    <source>
        <dbReference type="ARBA" id="ARBA00022714"/>
    </source>
</evidence>
<dbReference type="InterPro" id="IPR042216">
    <property type="entry name" value="MitoNEET_CISD"/>
</dbReference>
<keyword evidence="4" id="KW-0411">Iron-sulfur</keyword>
<dbReference type="SMART" id="SM00704">
    <property type="entry name" value="ZnF_CDGSH"/>
    <property type="match status" value="1"/>
</dbReference>
<sequence>MSSPLDYLESLNFNTKRFQKFSQIVETFPPTDAKDVKVCVCRCWQSKKFPYCDGTHKLLMENGDNVGPYVAILKAQKTNKNNVIRIKHPLASDNKNYVNNTLKSPAKIVTLVGLMAFPILYYIYKRSKYEVIRTNHKEFNH</sequence>
<keyword evidence="6" id="KW-0812">Transmembrane</keyword>
<keyword evidence="1" id="KW-0001">2Fe-2S</keyword>
<keyword evidence="6" id="KW-0472">Membrane</keyword>
<evidence type="ECO:0000313" key="8">
    <source>
        <dbReference type="EMBL" id="EAN31653.1"/>
    </source>
</evidence>
<dbReference type="InterPro" id="IPR018967">
    <property type="entry name" value="FeS-contain_CDGSH-typ"/>
</dbReference>
<dbReference type="Gene3D" id="3.40.5.90">
    <property type="entry name" value="CDGSH iron-sulfur domain, mitoNEET-type"/>
    <property type="match status" value="1"/>
</dbReference>
<accession>Q4N2P5</accession>
<organism evidence="8 9">
    <name type="scientific">Theileria parva</name>
    <name type="common">East coast fever infection agent</name>
    <dbReference type="NCBI Taxonomy" id="5875"/>
    <lineage>
        <taxon>Eukaryota</taxon>
        <taxon>Sar</taxon>
        <taxon>Alveolata</taxon>
        <taxon>Apicomplexa</taxon>
        <taxon>Aconoidasida</taxon>
        <taxon>Piroplasmida</taxon>
        <taxon>Theileriidae</taxon>
        <taxon>Theileria</taxon>
    </lineage>
</organism>
<keyword evidence="9" id="KW-1185">Reference proteome</keyword>
<reference evidence="8 9" key="1">
    <citation type="journal article" date="2005" name="Science">
        <title>Genome sequence of Theileria parva, a bovine pathogen that transforms lymphocytes.</title>
        <authorList>
            <person name="Gardner M.J."/>
            <person name="Bishop R."/>
            <person name="Shah T."/>
            <person name="de Villiers E.P."/>
            <person name="Carlton J.M."/>
            <person name="Hall N."/>
            <person name="Ren Q."/>
            <person name="Paulsen I.T."/>
            <person name="Pain A."/>
            <person name="Berriman M."/>
            <person name="Wilson R.J.M."/>
            <person name="Sato S."/>
            <person name="Ralph S.A."/>
            <person name="Mann D.J."/>
            <person name="Xiong Z."/>
            <person name="Shallom S.J."/>
            <person name="Weidman J."/>
            <person name="Jiang L."/>
            <person name="Lynn J."/>
            <person name="Weaver B."/>
            <person name="Shoaibi A."/>
            <person name="Domingo A.R."/>
            <person name="Wasawo D."/>
            <person name="Crabtree J."/>
            <person name="Wortman J.R."/>
            <person name="Haas B."/>
            <person name="Angiuoli S.V."/>
            <person name="Creasy T.H."/>
            <person name="Lu C."/>
            <person name="Suh B."/>
            <person name="Silva J.C."/>
            <person name="Utterback T.R."/>
            <person name="Feldblyum T.V."/>
            <person name="Pertea M."/>
            <person name="Allen J."/>
            <person name="Nierman W.C."/>
            <person name="Taracha E.L.N."/>
            <person name="Salzberg S.L."/>
            <person name="White O.R."/>
            <person name="Fitzhugh H.A."/>
            <person name="Morzaria S."/>
            <person name="Venter J.C."/>
            <person name="Fraser C.M."/>
            <person name="Nene V."/>
        </authorList>
    </citation>
    <scope>NUCLEOTIDE SEQUENCE [LARGE SCALE GENOMIC DNA]</scope>
    <source>
        <strain evidence="8 9">Muguga</strain>
    </source>
</reference>
<dbReference type="VEuPathDB" id="PiroplasmaDB:TpMuguga_04g00301"/>
<evidence type="ECO:0000256" key="5">
    <source>
        <dbReference type="ARBA" id="ARBA00034078"/>
    </source>
</evidence>
<dbReference type="STRING" id="5875.Q4N2P5"/>
<dbReference type="AlphaFoldDB" id="Q4N2P5"/>
<dbReference type="InterPro" id="IPR045131">
    <property type="entry name" value="CISD1/2"/>
</dbReference>
<dbReference type="GO" id="GO:0005741">
    <property type="term" value="C:mitochondrial outer membrane"/>
    <property type="evidence" value="ECO:0007669"/>
    <property type="project" value="TreeGrafter"/>
</dbReference>
<dbReference type="EMBL" id="AAGK01000004">
    <property type="protein sequence ID" value="EAN31653.1"/>
    <property type="molecule type" value="Genomic_DNA"/>
</dbReference>
<comment type="cofactor">
    <cofactor evidence="5">
        <name>[2Fe-2S] cluster</name>
        <dbReference type="ChEBI" id="CHEBI:190135"/>
    </cofactor>
</comment>
<dbReference type="KEGG" id="tpv:TP04_0301"/>
<dbReference type="PANTHER" id="PTHR13680">
    <property type="entry name" value="CDGSH IRON-SULFUR DOMAIN-CONTAINING PROTEIN 1"/>
    <property type="match status" value="1"/>
</dbReference>
<dbReference type="PANTHER" id="PTHR13680:SF5">
    <property type="entry name" value="CDGSH IRON-SULFUR DOMAIN-CONTAINING PROTEIN 1"/>
    <property type="match status" value="1"/>
</dbReference>
<name>Q4N2P5_THEPA</name>
<dbReference type="Proteomes" id="UP000001949">
    <property type="component" value="Unassembled WGS sequence"/>
</dbReference>
<dbReference type="InParanoid" id="Q4N2P5"/>
<keyword evidence="3" id="KW-0408">Iron</keyword>
<evidence type="ECO:0000256" key="3">
    <source>
        <dbReference type="ARBA" id="ARBA00023004"/>
    </source>
</evidence>
<evidence type="ECO:0000256" key="6">
    <source>
        <dbReference type="SAM" id="Phobius"/>
    </source>
</evidence>
<dbReference type="OMA" id="CRCWQSH"/>
<dbReference type="GO" id="GO:0051537">
    <property type="term" value="F:2 iron, 2 sulfur cluster binding"/>
    <property type="evidence" value="ECO:0007669"/>
    <property type="project" value="UniProtKB-KW"/>
</dbReference>
<keyword evidence="2" id="KW-0479">Metal-binding</keyword>
<dbReference type="RefSeq" id="XP_763936.1">
    <property type="nucleotide sequence ID" value="XM_758843.1"/>
</dbReference>
<evidence type="ECO:0000256" key="4">
    <source>
        <dbReference type="ARBA" id="ARBA00023014"/>
    </source>
</evidence>
<gene>
    <name evidence="8" type="ordered locus">TP04_0301</name>
</gene>
<feature type="domain" description="Iron-binding zinc finger CDGSH type" evidence="7">
    <location>
        <begin position="23"/>
        <end position="62"/>
    </location>
</feature>
<dbReference type="Pfam" id="PF09360">
    <property type="entry name" value="zf-CDGSH"/>
    <property type="match status" value="1"/>
</dbReference>
<evidence type="ECO:0000256" key="2">
    <source>
        <dbReference type="ARBA" id="ARBA00022723"/>
    </source>
</evidence>
<proteinExistence type="predicted"/>
<dbReference type="GO" id="GO:0046872">
    <property type="term" value="F:metal ion binding"/>
    <property type="evidence" value="ECO:0007669"/>
    <property type="project" value="UniProtKB-KW"/>
</dbReference>